<dbReference type="EMBL" id="NMUH01009550">
    <property type="protein sequence ID" value="MQM20170.1"/>
    <property type="molecule type" value="Genomic_DNA"/>
</dbReference>
<name>A0A843XM28_COLES</name>
<evidence type="ECO:0000313" key="1">
    <source>
        <dbReference type="EMBL" id="MQM20170.1"/>
    </source>
</evidence>
<accession>A0A843XM28</accession>
<reference evidence="1" key="1">
    <citation type="submission" date="2017-07" db="EMBL/GenBank/DDBJ databases">
        <title>Taro Niue Genome Assembly and Annotation.</title>
        <authorList>
            <person name="Atibalentja N."/>
            <person name="Keating K."/>
            <person name="Fields C.J."/>
        </authorList>
    </citation>
    <scope>NUCLEOTIDE SEQUENCE</scope>
    <source>
        <strain evidence="1">Niue_2</strain>
        <tissue evidence="1">Leaf</tissue>
    </source>
</reference>
<comment type="caution">
    <text evidence="1">The sequence shown here is derived from an EMBL/GenBank/DDBJ whole genome shotgun (WGS) entry which is preliminary data.</text>
</comment>
<dbReference type="Proteomes" id="UP000652761">
    <property type="component" value="Unassembled WGS sequence"/>
</dbReference>
<proteinExistence type="predicted"/>
<organism evidence="1 2">
    <name type="scientific">Colocasia esculenta</name>
    <name type="common">Wild taro</name>
    <name type="synonym">Arum esculentum</name>
    <dbReference type="NCBI Taxonomy" id="4460"/>
    <lineage>
        <taxon>Eukaryota</taxon>
        <taxon>Viridiplantae</taxon>
        <taxon>Streptophyta</taxon>
        <taxon>Embryophyta</taxon>
        <taxon>Tracheophyta</taxon>
        <taxon>Spermatophyta</taxon>
        <taxon>Magnoliopsida</taxon>
        <taxon>Liliopsida</taxon>
        <taxon>Araceae</taxon>
        <taxon>Aroideae</taxon>
        <taxon>Colocasieae</taxon>
        <taxon>Colocasia</taxon>
    </lineage>
</organism>
<dbReference type="AlphaFoldDB" id="A0A843XM28"/>
<keyword evidence="2" id="KW-1185">Reference proteome</keyword>
<gene>
    <name evidence="1" type="ORF">Taro_053184</name>
</gene>
<evidence type="ECO:0000313" key="2">
    <source>
        <dbReference type="Proteomes" id="UP000652761"/>
    </source>
</evidence>
<protein>
    <submittedName>
        <fullName evidence="1">Uncharacterized protein</fullName>
    </submittedName>
</protein>
<sequence length="155" mass="17573">MYALSRNLAHTSHGITHENPLPLKSTTDLGIGGFSPVCAHYRQPSSLSFKCRPIRLRPKQEKASTDVMSKYQTFSFLVGRLKFLGAPHRTRSGPLVQRQKFKKLENPKYKKVELSLNHWTNTAPPRIRDLGPSHLPYPYGNQLGKVFFVKSLESA</sequence>